<evidence type="ECO:0000313" key="7">
    <source>
        <dbReference type="Proteomes" id="UP000482800"/>
    </source>
</evidence>
<dbReference type="Pfam" id="PF00196">
    <property type="entry name" value="GerE"/>
    <property type="match status" value="1"/>
</dbReference>
<keyword evidence="4" id="KW-0597">Phosphoprotein</keyword>
<dbReference type="PANTHER" id="PTHR43214">
    <property type="entry name" value="TWO-COMPONENT RESPONSE REGULATOR"/>
    <property type="match status" value="1"/>
</dbReference>
<dbReference type="Proteomes" id="UP000482800">
    <property type="component" value="Unassembled WGS sequence"/>
</dbReference>
<dbReference type="Gene3D" id="3.40.50.2300">
    <property type="match status" value="1"/>
</dbReference>
<feature type="modified residue" description="4-aspartylphosphate" evidence="4">
    <location>
        <position position="34"/>
    </location>
</feature>
<gene>
    <name evidence="6" type="ORF">Phou_075700</name>
</gene>
<dbReference type="SUPFAM" id="SSF52172">
    <property type="entry name" value="CheY-like"/>
    <property type="match status" value="1"/>
</dbReference>
<sequence length="98" mass="10537">MALAGGHQVVGERDDGGEVVRAVAEHAPTVVCMDVRMPGTDGVEATRRDSYRQLAPPRARHHDRLGALTERELDVLRLTARGASNREIASGCSSPRPP</sequence>
<evidence type="ECO:0000256" key="2">
    <source>
        <dbReference type="ARBA" id="ARBA00023125"/>
    </source>
</evidence>
<dbReference type="Gene3D" id="1.10.10.10">
    <property type="entry name" value="Winged helix-like DNA-binding domain superfamily/Winged helix DNA-binding domain"/>
    <property type="match status" value="1"/>
</dbReference>
<dbReference type="SUPFAM" id="SSF46894">
    <property type="entry name" value="C-terminal effector domain of the bipartite response regulators"/>
    <property type="match status" value="1"/>
</dbReference>
<keyword evidence="7" id="KW-1185">Reference proteome</keyword>
<keyword evidence="3" id="KW-0804">Transcription</keyword>
<dbReference type="EMBL" id="BLPF01000003">
    <property type="protein sequence ID" value="GFJ83390.1"/>
    <property type="molecule type" value="Genomic_DNA"/>
</dbReference>
<evidence type="ECO:0000256" key="1">
    <source>
        <dbReference type="ARBA" id="ARBA00023015"/>
    </source>
</evidence>
<dbReference type="PROSITE" id="PS50110">
    <property type="entry name" value="RESPONSE_REGULATORY"/>
    <property type="match status" value="1"/>
</dbReference>
<dbReference type="InterPro" id="IPR016032">
    <property type="entry name" value="Sig_transdc_resp-reg_C-effctor"/>
</dbReference>
<evidence type="ECO:0000256" key="4">
    <source>
        <dbReference type="PROSITE-ProRule" id="PRU00169"/>
    </source>
</evidence>
<protein>
    <recommendedName>
        <fullName evidence="5">Response regulatory domain-containing protein</fullName>
    </recommendedName>
</protein>
<reference evidence="6 7" key="1">
    <citation type="submission" date="2020-03" db="EMBL/GenBank/DDBJ databases">
        <title>Whole genome shotgun sequence of Phytohabitans houttuyneae NBRC 108639.</title>
        <authorList>
            <person name="Komaki H."/>
            <person name="Tamura T."/>
        </authorList>
    </citation>
    <scope>NUCLEOTIDE SEQUENCE [LARGE SCALE GENOMIC DNA]</scope>
    <source>
        <strain evidence="6 7">NBRC 108639</strain>
    </source>
</reference>
<dbReference type="InterPro" id="IPR036388">
    <property type="entry name" value="WH-like_DNA-bd_sf"/>
</dbReference>
<evidence type="ECO:0000259" key="5">
    <source>
        <dbReference type="PROSITE" id="PS50110"/>
    </source>
</evidence>
<comment type="caution">
    <text evidence="6">The sequence shown here is derived from an EMBL/GenBank/DDBJ whole genome shotgun (WGS) entry which is preliminary data.</text>
</comment>
<name>A0A6V8KIX9_9ACTN</name>
<accession>A0A6V8KIX9</accession>
<dbReference type="InterPro" id="IPR039420">
    <property type="entry name" value="WalR-like"/>
</dbReference>
<proteinExistence type="predicted"/>
<keyword evidence="2" id="KW-0238">DNA-binding</keyword>
<dbReference type="AlphaFoldDB" id="A0A6V8KIX9"/>
<dbReference type="GO" id="GO:0003677">
    <property type="term" value="F:DNA binding"/>
    <property type="evidence" value="ECO:0007669"/>
    <property type="project" value="UniProtKB-KW"/>
</dbReference>
<reference evidence="6 7" key="2">
    <citation type="submission" date="2020-03" db="EMBL/GenBank/DDBJ databases">
        <authorList>
            <person name="Ichikawa N."/>
            <person name="Kimura A."/>
            <person name="Kitahashi Y."/>
            <person name="Uohara A."/>
        </authorList>
    </citation>
    <scope>NUCLEOTIDE SEQUENCE [LARGE SCALE GENOMIC DNA]</scope>
    <source>
        <strain evidence="6 7">NBRC 108639</strain>
    </source>
</reference>
<feature type="domain" description="Response regulatory" evidence="5">
    <location>
        <begin position="1"/>
        <end position="98"/>
    </location>
</feature>
<dbReference type="InterPro" id="IPR011006">
    <property type="entry name" value="CheY-like_superfamily"/>
</dbReference>
<dbReference type="PANTHER" id="PTHR43214:SF24">
    <property type="entry name" value="TRANSCRIPTIONAL REGULATORY PROTEIN NARL-RELATED"/>
    <property type="match status" value="1"/>
</dbReference>
<organism evidence="6 7">
    <name type="scientific">Phytohabitans houttuyneae</name>
    <dbReference type="NCBI Taxonomy" id="1076126"/>
    <lineage>
        <taxon>Bacteria</taxon>
        <taxon>Bacillati</taxon>
        <taxon>Actinomycetota</taxon>
        <taxon>Actinomycetes</taxon>
        <taxon>Micromonosporales</taxon>
        <taxon>Micromonosporaceae</taxon>
    </lineage>
</organism>
<evidence type="ECO:0000313" key="6">
    <source>
        <dbReference type="EMBL" id="GFJ83390.1"/>
    </source>
</evidence>
<dbReference type="GO" id="GO:0006355">
    <property type="term" value="P:regulation of DNA-templated transcription"/>
    <property type="evidence" value="ECO:0007669"/>
    <property type="project" value="InterPro"/>
</dbReference>
<dbReference type="GO" id="GO:0000160">
    <property type="term" value="P:phosphorelay signal transduction system"/>
    <property type="evidence" value="ECO:0007669"/>
    <property type="project" value="InterPro"/>
</dbReference>
<evidence type="ECO:0000256" key="3">
    <source>
        <dbReference type="ARBA" id="ARBA00023163"/>
    </source>
</evidence>
<dbReference type="InterPro" id="IPR001789">
    <property type="entry name" value="Sig_transdc_resp-reg_receiver"/>
</dbReference>
<keyword evidence="1" id="KW-0805">Transcription regulation</keyword>
<dbReference type="InterPro" id="IPR000792">
    <property type="entry name" value="Tscrpt_reg_LuxR_C"/>
</dbReference>